<accession>A0A7X2IK27</accession>
<dbReference type="PANTHER" id="PTHR47756:SF1">
    <property type="entry name" value="BLL0085 PROTEIN"/>
    <property type="match status" value="1"/>
</dbReference>
<reference evidence="2 3" key="1">
    <citation type="submission" date="2019-11" db="EMBL/GenBank/DDBJ databases">
        <title>Novel species isolated from a subtropical stream in China.</title>
        <authorList>
            <person name="Lu H."/>
        </authorList>
    </citation>
    <scope>NUCLEOTIDE SEQUENCE [LARGE SCALE GENOMIC DNA]</scope>
    <source>
        <strain evidence="2 3">FT92W</strain>
    </source>
</reference>
<sequence length="412" mass="45538">MGHRDHSASDIINATLAATRPQAMAALLRHFRDLDLAVNAHKQASLGALQLWPRTGLPRDPLAWLVTTGRNTGQEALGGRYAAMALPDAELLFGAGADMLDPDSHIPYRDDTLRLLYICCHRDLPPSHQMALALRLVSGVPVPAIAHAFQVREAAMVQRILRAKRRVSEEATPFDDIKDHQRAARLATVSTMIYQLFNEGYLTSNSRHYIRTELCDEAIKLARLLARLYPYDSGALGLAALLMLQHARANARVDTQGALVPLAQQDRSRWNRALIDEAVPLAQRAANCTPLGPYQIQASVAVVHAQAASARRTDWAEIDRLYGVLETVHPSPIVTLNRAVAVEHLRGPSAALRMLEPLEHDLAGYTYYFSLRSLLFRRLGRNAEARAALQKARSLVRSAPVADHIDMTLNLI</sequence>
<dbReference type="AlphaFoldDB" id="A0A7X2IK27"/>
<feature type="domain" description="DUF6596" evidence="1">
    <location>
        <begin position="185"/>
        <end position="286"/>
    </location>
</feature>
<keyword evidence="3" id="KW-1185">Reference proteome</keyword>
<dbReference type="InterPro" id="IPR046531">
    <property type="entry name" value="DUF6596"/>
</dbReference>
<gene>
    <name evidence="2" type="ORF">GJ700_06100</name>
</gene>
<evidence type="ECO:0000313" key="2">
    <source>
        <dbReference type="EMBL" id="MRV71291.1"/>
    </source>
</evidence>
<dbReference type="InterPro" id="IPR013324">
    <property type="entry name" value="RNA_pol_sigma_r3/r4-like"/>
</dbReference>
<dbReference type="SUPFAM" id="SSF88659">
    <property type="entry name" value="Sigma3 and sigma4 domains of RNA polymerase sigma factors"/>
    <property type="match status" value="1"/>
</dbReference>
<dbReference type="EMBL" id="WKJJ01000003">
    <property type="protein sequence ID" value="MRV71291.1"/>
    <property type="molecule type" value="Genomic_DNA"/>
</dbReference>
<dbReference type="PANTHER" id="PTHR47756">
    <property type="entry name" value="BLL6612 PROTEIN-RELATED"/>
    <property type="match status" value="1"/>
</dbReference>
<evidence type="ECO:0000313" key="3">
    <source>
        <dbReference type="Proteomes" id="UP000446768"/>
    </source>
</evidence>
<organism evidence="2 3">
    <name type="scientific">Pseudoduganella rivuli</name>
    <dbReference type="NCBI Taxonomy" id="2666085"/>
    <lineage>
        <taxon>Bacteria</taxon>
        <taxon>Pseudomonadati</taxon>
        <taxon>Pseudomonadota</taxon>
        <taxon>Betaproteobacteria</taxon>
        <taxon>Burkholderiales</taxon>
        <taxon>Oxalobacteraceae</taxon>
        <taxon>Telluria group</taxon>
        <taxon>Pseudoduganella</taxon>
    </lineage>
</organism>
<dbReference type="Pfam" id="PF20239">
    <property type="entry name" value="DUF6596"/>
    <property type="match status" value="1"/>
</dbReference>
<evidence type="ECO:0000259" key="1">
    <source>
        <dbReference type="Pfam" id="PF20239"/>
    </source>
</evidence>
<dbReference type="Proteomes" id="UP000446768">
    <property type="component" value="Unassembled WGS sequence"/>
</dbReference>
<name>A0A7X2IK27_9BURK</name>
<proteinExistence type="predicted"/>
<dbReference type="RefSeq" id="WP_154371764.1">
    <property type="nucleotide sequence ID" value="NZ_WKJJ01000003.1"/>
</dbReference>
<comment type="caution">
    <text evidence="2">The sequence shown here is derived from an EMBL/GenBank/DDBJ whole genome shotgun (WGS) entry which is preliminary data.</text>
</comment>
<protein>
    <submittedName>
        <fullName evidence="2">RNA polymerase sigma factor</fullName>
    </submittedName>
</protein>